<name>A0A1G9WHV3_9ACTO</name>
<dbReference type="PROSITE" id="PS50977">
    <property type="entry name" value="HTH_TETR_2"/>
    <property type="match status" value="1"/>
</dbReference>
<dbReference type="SUPFAM" id="SSF46689">
    <property type="entry name" value="Homeodomain-like"/>
    <property type="match status" value="1"/>
</dbReference>
<dbReference type="EMBL" id="FNHU01000007">
    <property type="protein sequence ID" value="SDM83645.1"/>
    <property type="molecule type" value="Genomic_DNA"/>
</dbReference>
<keyword evidence="3" id="KW-0804">Transcription</keyword>
<evidence type="ECO:0000259" key="5">
    <source>
        <dbReference type="PROSITE" id="PS50977"/>
    </source>
</evidence>
<feature type="DNA-binding region" description="H-T-H motif" evidence="4">
    <location>
        <begin position="34"/>
        <end position="53"/>
    </location>
</feature>
<dbReference type="GO" id="GO:0003700">
    <property type="term" value="F:DNA-binding transcription factor activity"/>
    <property type="evidence" value="ECO:0007669"/>
    <property type="project" value="TreeGrafter"/>
</dbReference>
<proteinExistence type="predicted"/>
<dbReference type="Pfam" id="PF00440">
    <property type="entry name" value="TetR_N"/>
    <property type="match status" value="1"/>
</dbReference>
<dbReference type="InterPro" id="IPR036271">
    <property type="entry name" value="Tet_transcr_reg_TetR-rel_C_sf"/>
</dbReference>
<dbReference type="GO" id="GO:0000976">
    <property type="term" value="F:transcription cis-regulatory region binding"/>
    <property type="evidence" value="ECO:0007669"/>
    <property type="project" value="TreeGrafter"/>
</dbReference>
<dbReference type="OrthoDB" id="5112469at2"/>
<dbReference type="PANTHER" id="PTHR30055:SF234">
    <property type="entry name" value="HTH-TYPE TRANSCRIPTIONAL REGULATOR BETI"/>
    <property type="match status" value="1"/>
</dbReference>
<gene>
    <name evidence="6" type="ORF">SAMN04487766_107131</name>
</gene>
<evidence type="ECO:0000313" key="6">
    <source>
        <dbReference type="EMBL" id="SDM83645.1"/>
    </source>
</evidence>
<evidence type="ECO:0000256" key="2">
    <source>
        <dbReference type="ARBA" id="ARBA00023125"/>
    </source>
</evidence>
<evidence type="ECO:0000256" key="4">
    <source>
        <dbReference type="PROSITE-ProRule" id="PRU00335"/>
    </source>
</evidence>
<dbReference type="Proteomes" id="UP000199671">
    <property type="component" value="Unassembled WGS sequence"/>
</dbReference>
<dbReference type="SUPFAM" id="SSF48498">
    <property type="entry name" value="Tetracyclin repressor-like, C-terminal domain"/>
    <property type="match status" value="1"/>
</dbReference>
<dbReference type="PANTHER" id="PTHR30055">
    <property type="entry name" value="HTH-TYPE TRANSCRIPTIONAL REGULATOR RUTR"/>
    <property type="match status" value="1"/>
</dbReference>
<organism evidence="6 7">
    <name type="scientific">Actinomyces ruminicola</name>
    <dbReference type="NCBI Taxonomy" id="332524"/>
    <lineage>
        <taxon>Bacteria</taxon>
        <taxon>Bacillati</taxon>
        <taxon>Actinomycetota</taxon>
        <taxon>Actinomycetes</taxon>
        <taxon>Actinomycetales</taxon>
        <taxon>Actinomycetaceae</taxon>
        <taxon>Actinomyces</taxon>
    </lineage>
</organism>
<dbReference type="Gene3D" id="1.10.357.10">
    <property type="entry name" value="Tetracycline Repressor, domain 2"/>
    <property type="match status" value="1"/>
</dbReference>
<protein>
    <submittedName>
        <fullName evidence="6">Transcriptional regulator, TetR family</fullName>
    </submittedName>
</protein>
<dbReference type="InterPro" id="IPR001647">
    <property type="entry name" value="HTH_TetR"/>
</dbReference>
<reference evidence="6 7" key="1">
    <citation type="submission" date="2016-10" db="EMBL/GenBank/DDBJ databases">
        <authorList>
            <person name="de Groot N.N."/>
        </authorList>
    </citation>
    <scope>NUCLEOTIDE SEQUENCE [LARGE SCALE GENOMIC DNA]</scope>
    <source>
        <strain evidence="6 7">KPR-7B</strain>
    </source>
</reference>
<dbReference type="RefSeq" id="WP_092610361.1">
    <property type="nucleotide sequence ID" value="NZ_FNHU01000007.1"/>
</dbReference>
<feature type="domain" description="HTH tetR-type" evidence="5">
    <location>
        <begin position="11"/>
        <end position="71"/>
    </location>
</feature>
<dbReference type="InterPro" id="IPR009057">
    <property type="entry name" value="Homeodomain-like_sf"/>
</dbReference>
<sequence length="224" mass="24282">MPKDTFFNLTQDKRARVMDALKAEFAERSYAQASVDRVTAAAGVSKGSFYQYFDDKLDAYTHLVRELMDARIDVQDAPVPEAPFDEVLRAMVLGSRDFFRRDPRGWAVLARALSADAPVVLGSDETVNAGVHRWAVAAIAAGQAGGELRADVDPETAAWMMEKVLLSIPEYVVARFGVSPRQAATDGSAFDRPEIAAVADDVVAMLVAALMPQPQNRTGGRAHG</sequence>
<evidence type="ECO:0000313" key="7">
    <source>
        <dbReference type="Proteomes" id="UP000199671"/>
    </source>
</evidence>
<evidence type="ECO:0000256" key="1">
    <source>
        <dbReference type="ARBA" id="ARBA00023015"/>
    </source>
</evidence>
<evidence type="ECO:0000256" key="3">
    <source>
        <dbReference type="ARBA" id="ARBA00023163"/>
    </source>
</evidence>
<keyword evidence="2 4" id="KW-0238">DNA-binding</keyword>
<accession>A0A1G9WHV3</accession>
<dbReference type="InterPro" id="IPR050109">
    <property type="entry name" value="HTH-type_TetR-like_transc_reg"/>
</dbReference>
<dbReference type="AlphaFoldDB" id="A0A1G9WHV3"/>
<keyword evidence="1" id="KW-0805">Transcription regulation</keyword>